<accession>A0A8D2LE98</accession>
<evidence type="ECO:0000313" key="3">
    <source>
        <dbReference type="Proteomes" id="UP000694545"/>
    </source>
</evidence>
<dbReference type="Proteomes" id="UP000694545">
    <property type="component" value="Unplaced"/>
</dbReference>
<proteinExistence type="predicted"/>
<reference evidence="2" key="2">
    <citation type="submission" date="2025-09" db="UniProtKB">
        <authorList>
            <consortium name="Ensembl"/>
        </authorList>
    </citation>
    <scope>IDENTIFICATION</scope>
</reference>
<feature type="region of interest" description="Disordered" evidence="1">
    <location>
        <begin position="1"/>
        <end position="22"/>
    </location>
</feature>
<sequence length="222" mass="23259">MLQLPAGWAKRGAGTQHHQGHWTGEAGWARAPLRHGGPGRAAHSLVSSAAPAGSHKLPQRAHGAAVGHHGLPAFRGVPGAHLHLRPGRRRSFCDRKRGSFAAEMGGGSAPPHRGAPMAAGLRGGGGACAALPQPPPPGLLPALSFYKSPACHWPSSECKWPRKDGGRPFATFLRPVSLGRVSGEGDTQTSEPLPAREDSSVCRQRPLRARGRACMLRSASKN</sequence>
<reference evidence="2" key="1">
    <citation type="submission" date="2025-08" db="UniProtKB">
        <authorList>
            <consortium name="Ensembl"/>
        </authorList>
    </citation>
    <scope>IDENTIFICATION</scope>
</reference>
<organism evidence="2 3">
    <name type="scientific">Varanus komodoensis</name>
    <name type="common">Komodo dragon</name>
    <dbReference type="NCBI Taxonomy" id="61221"/>
    <lineage>
        <taxon>Eukaryota</taxon>
        <taxon>Metazoa</taxon>
        <taxon>Chordata</taxon>
        <taxon>Craniata</taxon>
        <taxon>Vertebrata</taxon>
        <taxon>Euteleostomi</taxon>
        <taxon>Lepidosauria</taxon>
        <taxon>Squamata</taxon>
        <taxon>Bifurcata</taxon>
        <taxon>Unidentata</taxon>
        <taxon>Episquamata</taxon>
        <taxon>Toxicofera</taxon>
        <taxon>Anguimorpha</taxon>
        <taxon>Paleoanguimorpha</taxon>
        <taxon>Varanoidea</taxon>
        <taxon>Varanidae</taxon>
        <taxon>Varanus</taxon>
    </lineage>
</organism>
<protein>
    <submittedName>
        <fullName evidence="2">Uncharacterized protein</fullName>
    </submittedName>
</protein>
<dbReference type="AlphaFoldDB" id="A0A8D2LE98"/>
<keyword evidence="3" id="KW-1185">Reference proteome</keyword>
<feature type="region of interest" description="Disordered" evidence="1">
    <location>
        <begin position="179"/>
        <end position="204"/>
    </location>
</feature>
<evidence type="ECO:0000313" key="2">
    <source>
        <dbReference type="Ensembl" id="ENSVKKP00000020816.1"/>
    </source>
</evidence>
<name>A0A8D2LE98_VARKO</name>
<evidence type="ECO:0000256" key="1">
    <source>
        <dbReference type="SAM" id="MobiDB-lite"/>
    </source>
</evidence>
<dbReference type="Ensembl" id="ENSVKKT00000021333.1">
    <property type="protein sequence ID" value="ENSVKKP00000020816.1"/>
    <property type="gene ID" value="ENSVKKG00000013973.1"/>
</dbReference>